<comment type="caution">
    <text evidence="2">The sequence shown here is derived from an EMBL/GenBank/DDBJ whole genome shotgun (WGS) entry which is preliminary data.</text>
</comment>
<dbReference type="Gene3D" id="1.25.40.10">
    <property type="entry name" value="Tetratricopeptide repeat domain"/>
    <property type="match status" value="2"/>
</dbReference>
<evidence type="ECO:0000313" key="2">
    <source>
        <dbReference type="EMBL" id="NOJ69073.1"/>
    </source>
</evidence>
<dbReference type="SUPFAM" id="SSF48452">
    <property type="entry name" value="TPR-like"/>
    <property type="match status" value="1"/>
</dbReference>
<feature type="repeat" description="TPR" evidence="1">
    <location>
        <begin position="130"/>
        <end position="163"/>
    </location>
</feature>
<evidence type="ECO:0000256" key="1">
    <source>
        <dbReference type="PROSITE-ProRule" id="PRU00339"/>
    </source>
</evidence>
<accession>A0AAP6ZXM0</accession>
<dbReference type="InterPro" id="IPR011990">
    <property type="entry name" value="TPR-like_helical_dom_sf"/>
</dbReference>
<proteinExistence type="predicted"/>
<sequence length="191" mass="22157">MSAFIPYNCTFYFDDKLREVPHSASDMCKAIVYVEEKLQASAQNQEDLGKQYGMIGVYSRIVGNYKDSITYLNSAIAIHSSNNNAKQVWINKLRLAHTYQWMKDFHTSNHMFHTLLEQANIHDQHFGMLDFLYQHCGKNQYDQSNYEAALQWFEKALEIRTKSKEDELIHSSRIAIQACKNHLLKGSTAKP</sequence>
<dbReference type="RefSeq" id="WP_163978125.1">
    <property type="nucleotide sequence ID" value="NZ_JABFOR010000001.1"/>
</dbReference>
<organism evidence="2 3">
    <name type="scientific">Paenibacillus alvei</name>
    <name type="common">Bacillus alvei</name>
    <dbReference type="NCBI Taxonomy" id="44250"/>
    <lineage>
        <taxon>Bacteria</taxon>
        <taxon>Bacillati</taxon>
        <taxon>Bacillota</taxon>
        <taxon>Bacilli</taxon>
        <taxon>Bacillales</taxon>
        <taxon>Paenibacillaceae</taxon>
        <taxon>Paenibacillus</taxon>
    </lineage>
</organism>
<gene>
    <name evidence="2" type="ORF">HMI46_00705</name>
</gene>
<protein>
    <submittedName>
        <fullName evidence="2">Tetratricopeptide repeat protein</fullName>
    </submittedName>
</protein>
<dbReference type="Proteomes" id="UP000552038">
    <property type="component" value="Unassembled WGS sequence"/>
</dbReference>
<reference evidence="2 3" key="1">
    <citation type="submission" date="2020-05" db="EMBL/GenBank/DDBJ databases">
        <title>Whole genome sequencing and identification of novel metabolites from Paenibacillus alvei strain JR949.</title>
        <authorList>
            <person name="Rajendhran J."/>
            <person name="Sree Pranav P."/>
            <person name="Mahalakshmi B."/>
            <person name="Karthikeyan R."/>
        </authorList>
    </citation>
    <scope>NUCLEOTIDE SEQUENCE [LARGE SCALE GENOMIC DNA]</scope>
    <source>
        <strain evidence="2 3">JR949</strain>
    </source>
</reference>
<keyword evidence="1" id="KW-0802">TPR repeat</keyword>
<dbReference type="SMART" id="SM00028">
    <property type="entry name" value="TPR"/>
    <property type="match status" value="2"/>
</dbReference>
<dbReference type="AlphaFoldDB" id="A0AAP6ZXM0"/>
<name>A0AAP6ZXM0_PAEAL</name>
<dbReference type="EMBL" id="JABFOR010000001">
    <property type="protein sequence ID" value="NOJ69073.1"/>
    <property type="molecule type" value="Genomic_DNA"/>
</dbReference>
<dbReference type="InterPro" id="IPR019734">
    <property type="entry name" value="TPR_rpt"/>
</dbReference>
<evidence type="ECO:0000313" key="3">
    <source>
        <dbReference type="Proteomes" id="UP000552038"/>
    </source>
</evidence>
<dbReference type="PROSITE" id="PS50005">
    <property type="entry name" value="TPR"/>
    <property type="match status" value="1"/>
</dbReference>